<organism evidence="2 3">
    <name type="scientific">Plantactinospora mayteni</name>
    <dbReference type="NCBI Taxonomy" id="566021"/>
    <lineage>
        <taxon>Bacteria</taxon>
        <taxon>Bacillati</taxon>
        <taxon>Actinomycetota</taxon>
        <taxon>Actinomycetes</taxon>
        <taxon>Micromonosporales</taxon>
        <taxon>Micromonosporaceae</taxon>
        <taxon>Plantactinospora</taxon>
    </lineage>
</organism>
<dbReference type="Proteomes" id="UP000621500">
    <property type="component" value="Unassembled WGS sequence"/>
</dbReference>
<gene>
    <name evidence="2" type="ORF">Pma05_79810</name>
</gene>
<evidence type="ECO:0000313" key="2">
    <source>
        <dbReference type="EMBL" id="GIH01409.1"/>
    </source>
</evidence>
<comment type="caution">
    <text evidence="2">The sequence shown here is derived from an EMBL/GenBank/DDBJ whole genome shotgun (WGS) entry which is preliminary data.</text>
</comment>
<keyword evidence="3" id="KW-1185">Reference proteome</keyword>
<evidence type="ECO:0000313" key="3">
    <source>
        <dbReference type="Proteomes" id="UP000621500"/>
    </source>
</evidence>
<dbReference type="EMBL" id="BONX01000071">
    <property type="protein sequence ID" value="GIH01409.1"/>
    <property type="molecule type" value="Genomic_DNA"/>
</dbReference>
<evidence type="ECO:0000256" key="1">
    <source>
        <dbReference type="SAM" id="MobiDB-lite"/>
    </source>
</evidence>
<protein>
    <submittedName>
        <fullName evidence="2">Uncharacterized protein</fullName>
    </submittedName>
</protein>
<accession>A0ABQ4F3C0</accession>
<reference evidence="2 3" key="1">
    <citation type="submission" date="2021-01" db="EMBL/GenBank/DDBJ databases">
        <title>Whole genome shotgun sequence of Plantactinospora mayteni NBRC 109088.</title>
        <authorList>
            <person name="Komaki H."/>
            <person name="Tamura T."/>
        </authorList>
    </citation>
    <scope>NUCLEOTIDE SEQUENCE [LARGE SCALE GENOMIC DNA]</scope>
    <source>
        <strain evidence="2 3">NBRC 109088</strain>
    </source>
</reference>
<feature type="region of interest" description="Disordered" evidence="1">
    <location>
        <begin position="1"/>
        <end position="20"/>
    </location>
</feature>
<sequence>MAQGHGAPQAGRATIGRRGTWGRVGCEEPVNVALPFSAADLEEGPSVADVPDGPSTVSPVLSGRIRAVPLCTVW</sequence>
<name>A0ABQ4F3C0_9ACTN</name>
<proteinExistence type="predicted"/>